<comment type="caution">
    <text evidence="1">The sequence shown here is derived from an EMBL/GenBank/DDBJ whole genome shotgun (WGS) entry which is preliminary data.</text>
</comment>
<protein>
    <submittedName>
        <fullName evidence="1">Uncharacterized protein</fullName>
    </submittedName>
</protein>
<proteinExistence type="predicted"/>
<reference evidence="1 2" key="1">
    <citation type="submission" date="2021-02" db="EMBL/GenBank/DDBJ databases">
        <authorList>
            <person name="Han P."/>
        </authorList>
    </citation>
    <scope>NUCLEOTIDE SEQUENCE [LARGE SCALE GENOMIC DNA]</scope>
    <source>
        <strain evidence="1">Candidatus Nitrospira sp. ZN2</strain>
    </source>
</reference>
<evidence type="ECO:0000313" key="2">
    <source>
        <dbReference type="Proteomes" id="UP000675880"/>
    </source>
</evidence>
<dbReference type="EMBL" id="CAJNBJ010000001">
    <property type="protein sequence ID" value="CAE6705357.1"/>
    <property type="molecule type" value="Genomic_DNA"/>
</dbReference>
<name>A0ABM8QMS0_9BACT</name>
<keyword evidence="2" id="KW-1185">Reference proteome</keyword>
<accession>A0ABM8QMS0</accession>
<sequence length="50" mass="5533">MTRRVRTTYNLGTLNNPAPKNLVAAIKDRGLSRAQSPLRLVKSNQQSPVT</sequence>
<organism evidence="1 2">
    <name type="scientific">Nitrospira defluvii</name>
    <dbReference type="NCBI Taxonomy" id="330214"/>
    <lineage>
        <taxon>Bacteria</taxon>
        <taxon>Pseudomonadati</taxon>
        <taxon>Nitrospirota</taxon>
        <taxon>Nitrospiria</taxon>
        <taxon>Nitrospirales</taxon>
        <taxon>Nitrospiraceae</taxon>
        <taxon>Nitrospira</taxon>
    </lineage>
</organism>
<evidence type="ECO:0000313" key="1">
    <source>
        <dbReference type="EMBL" id="CAE6705357.1"/>
    </source>
</evidence>
<gene>
    <name evidence="1" type="ORF">NSPZN2_10944</name>
</gene>
<dbReference type="Proteomes" id="UP000675880">
    <property type="component" value="Unassembled WGS sequence"/>
</dbReference>